<name>A0A415C2X6_BIFBI</name>
<dbReference type="AlphaFoldDB" id="A0A415C2X6"/>
<dbReference type="EMBL" id="QRLR01000006">
    <property type="protein sequence ID" value="RHJ22042.1"/>
    <property type="molecule type" value="Genomic_DNA"/>
</dbReference>
<evidence type="ECO:0000313" key="2">
    <source>
        <dbReference type="Proteomes" id="UP000283727"/>
    </source>
</evidence>
<dbReference type="RefSeq" id="WP_118269663.1">
    <property type="nucleotide sequence ID" value="NZ_QRLK01000009.1"/>
</dbReference>
<proteinExistence type="predicted"/>
<dbReference type="Proteomes" id="UP000283727">
    <property type="component" value="Unassembled WGS sequence"/>
</dbReference>
<reference evidence="1 2" key="1">
    <citation type="submission" date="2018-08" db="EMBL/GenBank/DDBJ databases">
        <title>A genome reference for cultivated species of the human gut microbiota.</title>
        <authorList>
            <person name="Zou Y."/>
            <person name="Xue W."/>
            <person name="Luo G."/>
        </authorList>
    </citation>
    <scope>NUCLEOTIDE SEQUENCE [LARGE SCALE GENOMIC DNA]</scope>
    <source>
        <strain evidence="1 2">AM12-10</strain>
    </source>
</reference>
<evidence type="ECO:0000313" key="1">
    <source>
        <dbReference type="EMBL" id="RHJ22042.1"/>
    </source>
</evidence>
<accession>A0A415C2X6</accession>
<comment type="caution">
    <text evidence="1">The sequence shown here is derived from an EMBL/GenBank/DDBJ whole genome shotgun (WGS) entry which is preliminary data.</text>
</comment>
<sequence>MPDIAQLDEKTAVLEDFKPVAEVLPEFIMDCAATAKNDLRKLTGLDDSQRARNVAYVANMYMAKAWRDWRPVGGWNVDKSGYFHLYSVKTFLQARLHAVDPVTRGMPRANHTLADKARYAQPAGRRLGEMTPNFLGYPDLSDVALTIACDYLFPEACFLRAYKPMTRGAYGASGRVAYSFPILNDGRGGNVRGWATGFDPTPDDGVDILSGLMVEEKMNIS</sequence>
<organism evidence="1 2">
    <name type="scientific">Bifidobacterium bifidum</name>
    <dbReference type="NCBI Taxonomy" id="1681"/>
    <lineage>
        <taxon>Bacteria</taxon>
        <taxon>Bacillati</taxon>
        <taxon>Actinomycetota</taxon>
        <taxon>Actinomycetes</taxon>
        <taxon>Bifidobacteriales</taxon>
        <taxon>Bifidobacteriaceae</taxon>
        <taxon>Bifidobacterium</taxon>
    </lineage>
</organism>
<gene>
    <name evidence="1" type="ORF">DW137_09440</name>
</gene>
<protein>
    <submittedName>
        <fullName evidence="1">Uncharacterized protein</fullName>
    </submittedName>
</protein>